<protein>
    <recommendedName>
        <fullName evidence="3">Nuclear transport factor 2 family protein</fullName>
    </recommendedName>
</protein>
<dbReference type="SUPFAM" id="SSF54427">
    <property type="entry name" value="NTF2-like"/>
    <property type="match status" value="1"/>
</dbReference>
<dbReference type="OrthoDB" id="8722217at2"/>
<dbReference type="Gene3D" id="3.10.450.50">
    <property type="match status" value="1"/>
</dbReference>
<organism evidence="1 2">
    <name type="scientific">Streptomyces pratensis (strain ATCC 33331 / IAF-45CD)</name>
    <dbReference type="NCBI Taxonomy" id="591167"/>
    <lineage>
        <taxon>Bacteria</taxon>
        <taxon>Bacillati</taxon>
        <taxon>Actinomycetota</taxon>
        <taxon>Actinomycetes</taxon>
        <taxon>Kitasatosporales</taxon>
        <taxon>Streptomycetaceae</taxon>
        <taxon>Streptomyces</taxon>
    </lineage>
</organism>
<dbReference type="AlphaFoldDB" id="A0A8D3WF29"/>
<gene>
    <name evidence="1" type="ordered locus">Sfla_0044</name>
</gene>
<proteinExistence type="predicted"/>
<name>A0A8D3WF29_STRFA</name>
<accession>A0A8D3WF29</accession>
<dbReference type="Proteomes" id="UP000002066">
    <property type="component" value="Chromosome"/>
</dbReference>
<evidence type="ECO:0008006" key="3">
    <source>
        <dbReference type="Google" id="ProtNLM"/>
    </source>
</evidence>
<dbReference type="KEGG" id="sfa:Sfla_0044"/>
<sequence length="140" mass="15576">MIEIDPQYLAHRYMAQWTVADGVERRVAIEQLWSEDATHTLQPPAEIREIAAQLGFANTTLEAQGYDAIETRVARSYERFVETGGLTFRARADAVRLHGVVKFGWETVSTETGDVVGGGMEILVLDDDGRIKADYMFPGA</sequence>
<evidence type="ECO:0000313" key="1">
    <source>
        <dbReference type="EMBL" id="ADW01520.1"/>
    </source>
</evidence>
<dbReference type="EMBL" id="CP002475">
    <property type="protein sequence ID" value="ADW01520.1"/>
    <property type="molecule type" value="Genomic_DNA"/>
</dbReference>
<reference evidence="1 2" key="1">
    <citation type="submission" date="2011-01" db="EMBL/GenBank/DDBJ databases">
        <title>Complete sequence of chromosome of Streptomyces flavogriseus ATCC 33331.</title>
        <authorList>
            <consortium name="US DOE Joint Genome Institute"/>
            <person name="Lucas S."/>
            <person name="Copeland A."/>
            <person name="Lapidus A."/>
            <person name="Cheng J.-F."/>
            <person name="Goodwin L."/>
            <person name="Pitluck S."/>
            <person name="Davenport K."/>
            <person name="Detter J.C."/>
            <person name="Han C."/>
            <person name="Tapia R."/>
            <person name="Land M."/>
            <person name="Hauser L."/>
            <person name="Kyrpides N."/>
            <person name="Ivanova N."/>
            <person name="Ovchinnikova G."/>
            <person name="Pagani I."/>
            <person name="Brumm P."/>
            <person name="Mead D."/>
            <person name="Woyke T."/>
        </authorList>
    </citation>
    <scope>NUCLEOTIDE SEQUENCE [LARGE SCALE GENOMIC DNA]</scope>
    <source>
        <strain evidence="2">ATCC 33331 / IAF-45CD</strain>
    </source>
</reference>
<evidence type="ECO:0000313" key="2">
    <source>
        <dbReference type="Proteomes" id="UP000002066"/>
    </source>
</evidence>
<dbReference type="InterPro" id="IPR032710">
    <property type="entry name" value="NTF2-like_dom_sf"/>
</dbReference>